<dbReference type="InterPro" id="IPR051791">
    <property type="entry name" value="Pra-immunoreactive"/>
</dbReference>
<evidence type="ECO:0000256" key="2">
    <source>
        <dbReference type="ARBA" id="ARBA00022475"/>
    </source>
</evidence>
<dbReference type="Proteomes" id="UP001597389">
    <property type="component" value="Unassembled WGS sequence"/>
</dbReference>
<keyword evidence="4 6" id="KW-1133">Transmembrane helix</keyword>
<feature type="transmembrane region" description="Helical" evidence="6">
    <location>
        <begin position="12"/>
        <end position="34"/>
    </location>
</feature>
<dbReference type="Pfam" id="PF06271">
    <property type="entry name" value="RDD"/>
    <property type="match status" value="1"/>
</dbReference>
<evidence type="ECO:0000259" key="7">
    <source>
        <dbReference type="Pfam" id="PF06271"/>
    </source>
</evidence>
<keyword evidence="2" id="KW-1003">Cell membrane</keyword>
<evidence type="ECO:0000256" key="3">
    <source>
        <dbReference type="ARBA" id="ARBA00022692"/>
    </source>
</evidence>
<comment type="subcellular location">
    <subcellularLocation>
        <location evidence="1">Cell membrane</location>
        <topology evidence="1">Multi-pass membrane protein</topology>
    </subcellularLocation>
</comment>
<evidence type="ECO:0000313" key="9">
    <source>
        <dbReference type="Proteomes" id="UP001597389"/>
    </source>
</evidence>
<dbReference type="PANTHER" id="PTHR36115">
    <property type="entry name" value="PROLINE-RICH ANTIGEN HOMOLOG-RELATED"/>
    <property type="match status" value="1"/>
</dbReference>
<dbReference type="RefSeq" id="WP_377090497.1">
    <property type="nucleotide sequence ID" value="NZ_JBHSJL010000014.1"/>
</dbReference>
<reference evidence="9" key="1">
    <citation type="journal article" date="2019" name="Int. J. Syst. Evol. Microbiol.">
        <title>The Global Catalogue of Microorganisms (GCM) 10K type strain sequencing project: providing services to taxonomists for standard genome sequencing and annotation.</title>
        <authorList>
            <consortium name="The Broad Institute Genomics Platform"/>
            <consortium name="The Broad Institute Genome Sequencing Center for Infectious Disease"/>
            <person name="Wu L."/>
            <person name="Ma J."/>
        </authorList>
    </citation>
    <scope>NUCLEOTIDE SEQUENCE [LARGE SCALE GENOMIC DNA]</scope>
    <source>
        <strain evidence="9">CCUG 57942</strain>
    </source>
</reference>
<feature type="transmembrane region" description="Helical" evidence="6">
    <location>
        <begin position="88"/>
        <end position="111"/>
    </location>
</feature>
<keyword evidence="5 6" id="KW-0472">Membrane</keyword>
<comment type="caution">
    <text evidence="8">The sequence shown here is derived from an EMBL/GenBank/DDBJ whole genome shotgun (WGS) entry which is preliminary data.</text>
</comment>
<name>A0ABW4Z8J4_9BACT</name>
<keyword evidence="3 6" id="KW-0812">Transmembrane</keyword>
<feature type="domain" description="RDD" evidence="7">
    <location>
        <begin position="4"/>
        <end position="124"/>
    </location>
</feature>
<evidence type="ECO:0000256" key="1">
    <source>
        <dbReference type="ARBA" id="ARBA00004651"/>
    </source>
</evidence>
<dbReference type="InterPro" id="IPR010432">
    <property type="entry name" value="RDD"/>
</dbReference>
<evidence type="ECO:0000256" key="5">
    <source>
        <dbReference type="ARBA" id="ARBA00023136"/>
    </source>
</evidence>
<sequence length="130" mass="14241">MTPAPLSKRTISFIIDTIGFAAIIWIFGHIMLAVGDKKGDLTFNLTFFILLPITALTCWLVGNSPGKKIMGLSIVDEQTGESPSTSQYIKRCILFALLPSLNIIFAIPVLASKKRKAFHDMIAGTMVIEN</sequence>
<keyword evidence="9" id="KW-1185">Reference proteome</keyword>
<accession>A0ABW4Z8J4</accession>
<gene>
    <name evidence="8" type="ORF">ACFSW8_05260</name>
</gene>
<dbReference type="EMBL" id="JBHUJB010000021">
    <property type="protein sequence ID" value="MFD2158299.1"/>
    <property type="molecule type" value="Genomic_DNA"/>
</dbReference>
<evidence type="ECO:0000256" key="6">
    <source>
        <dbReference type="SAM" id="Phobius"/>
    </source>
</evidence>
<organism evidence="8 9">
    <name type="scientific">Rubritalea tangerina</name>
    <dbReference type="NCBI Taxonomy" id="430798"/>
    <lineage>
        <taxon>Bacteria</taxon>
        <taxon>Pseudomonadati</taxon>
        <taxon>Verrucomicrobiota</taxon>
        <taxon>Verrucomicrobiia</taxon>
        <taxon>Verrucomicrobiales</taxon>
        <taxon>Rubritaleaceae</taxon>
        <taxon>Rubritalea</taxon>
    </lineage>
</organism>
<evidence type="ECO:0000313" key="8">
    <source>
        <dbReference type="EMBL" id="MFD2158299.1"/>
    </source>
</evidence>
<feature type="transmembrane region" description="Helical" evidence="6">
    <location>
        <begin position="41"/>
        <end position="62"/>
    </location>
</feature>
<evidence type="ECO:0000256" key="4">
    <source>
        <dbReference type="ARBA" id="ARBA00022989"/>
    </source>
</evidence>
<proteinExistence type="predicted"/>
<protein>
    <submittedName>
        <fullName evidence="8">RDD family protein</fullName>
    </submittedName>
</protein>